<dbReference type="PANTHER" id="PTHR46769:SF2">
    <property type="entry name" value="FIBROCYSTIN-L ISOFORM 2 PRECURSOR-RELATED"/>
    <property type="match status" value="1"/>
</dbReference>
<feature type="domain" description="IPT/TIG" evidence="3">
    <location>
        <begin position="130"/>
        <end position="194"/>
    </location>
</feature>
<dbReference type="CDD" id="cd00603">
    <property type="entry name" value="IPT_PCSR"/>
    <property type="match status" value="1"/>
</dbReference>
<evidence type="ECO:0000313" key="4">
    <source>
        <dbReference type="EMBL" id="EDV22672.1"/>
    </source>
</evidence>
<dbReference type="OrthoDB" id="120976at2759"/>
<dbReference type="InParanoid" id="B3S2S6"/>
<evidence type="ECO:0000313" key="5">
    <source>
        <dbReference type="Proteomes" id="UP000009022"/>
    </source>
</evidence>
<keyword evidence="1 2" id="KW-0732">Signal</keyword>
<reference evidence="4 5" key="1">
    <citation type="journal article" date="2008" name="Nature">
        <title>The Trichoplax genome and the nature of placozoans.</title>
        <authorList>
            <person name="Srivastava M."/>
            <person name="Begovic E."/>
            <person name="Chapman J."/>
            <person name="Putnam N.H."/>
            <person name="Hellsten U."/>
            <person name="Kawashima T."/>
            <person name="Kuo A."/>
            <person name="Mitros T."/>
            <person name="Salamov A."/>
            <person name="Carpenter M.L."/>
            <person name="Signorovitch A.Y."/>
            <person name="Moreno M.A."/>
            <person name="Kamm K."/>
            <person name="Grimwood J."/>
            <person name="Schmutz J."/>
            <person name="Shapiro H."/>
            <person name="Grigoriev I.V."/>
            <person name="Buss L.W."/>
            <person name="Schierwater B."/>
            <person name="Dellaporta S.L."/>
            <person name="Rokhsar D.S."/>
        </authorList>
    </citation>
    <scope>NUCLEOTIDE SEQUENCE [LARGE SCALE GENOMIC DNA]</scope>
    <source>
        <strain evidence="4 5">Grell-BS-1999</strain>
    </source>
</reference>
<dbReference type="GeneID" id="6755751"/>
<dbReference type="EMBL" id="DS985248">
    <property type="protein sequence ID" value="EDV22672.1"/>
    <property type="molecule type" value="Genomic_DNA"/>
</dbReference>
<sequence length="204" mass="22241">MALPQLILCIALLSCSHGATIINNITPTTGSTAGGTRVTIYGEEFSQDQFNYDVPSRGNIVYLSSDRNLLRCDVITYLSNTKKIVCDTRPSPSSEVYKLILFVDGVRISENSGAYCGSQCNYQYSESVSPTITAILPKSGLPGTIITVKGRIFTNSVNSIQELENDATDVKEIVRYGTAMNSETSTEGYIKCKLSTTIIGKYKF</sequence>
<organism evidence="4 5">
    <name type="scientific">Trichoplax adhaerens</name>
    <name type="common">Trichoplax reptans</name>
    <dbReference type="NCBI Taxonomy" id="10228"/>
    <lineage>
        <taxon>Eukaryota</taxon>
        <taxon>Metazoa</taxon>
        <taxon>Placozoa</taxon>
        <taxon>Uniplacotomia</taxon>
        <taxon>Trichoplacea</taxon>
        <taxon>Trichoplacidae</taxon>
        <taxon>Trichoplax</taxon>
    </lineage>
</organism>
<dbReference type="PANTHER" id="PTHR46769">
    <property type="entry name" value="POLYCYSTIC KIDNEY AND HEPATIC DISEASE 1 (AUTOSOMAL RECESSIVE)-LIKE 1"/>
    <property type="match status" value="1"/>
</dbReference>
<dbReference type="InterPro" id="IPR052387">
    <property type="entry name" value="Fibrocystin"/>
</dbReference>
<dbReference type="HOGENOM" id="CLU_1344813_0_0_1"/>
<dbReference type="KEGG" id="tad:TRIADDRAFT_58466"/>
<dbReference type="STRING" id="10228.B3S2S6"/>
<dbReference type="InterPro" id="IPR014756">
    <property type="entry name" value="Ig_E-set"/>
</dbReference>
<dbReference type="Proteomes" id="UP000009022">
    <property type="component" value="Unassembled WGS sequence"/>
</dbReference>
<dbReference type="InterPro" id="IPR002909">
    <property type="entry name" value="IPT_dom"/>
</dbReference>
<dbReference type="Gene3D" id="2.60.40.10">
    <property type="entry name" value="Immunoglobulins"/>
    <property type="match status" value="2"/>
</dbReference>
<gene>
    <name evidence="4" type="ORF">TRIADDRAFT_58466</name>
</gene>
<protein>
    <recommendedName>
        <fullName evidence="3">IPT/TIG domain-containing protein</fullName>
    </recommendedName>
</protein>
<evidence type="ECO:0000259" key="3">
    <source>
        <dbReference type="Pfam" id="PF01833"/>
    </source>
</evidence>
<feature type="domain" description="IPT/TIG" evidence="3">
    <location>
        <begin position="21"/>
        <end position="115"/>
    </location>
</feature>
<dbReference type="CTD" id="6755751"/>
<dbReference type="OMA" id="TAMNSET"/>
<dbReference type="InterPro" id="IPR013783">
    <property type="entry name" value="Ig-like_fold"/>
</dbReference>
<name>B3S2S6_TRIAD</name>
<feature type="chain" id="PRO_5002798476" description="IPT/TIG domain-containing protein" evidence="2">
    <location>
        <begin position="19"/>
        <end position="204"/>
    </location>
</feature>
<feature type="signal peptide" evidence="2">
    <location>
        <begin position="1"/>
        <end position="18"/>
    </location>
</feature>
<dbReference type="RefSeq" id="XP_002114538.1">
    <property type="nucleotide sequence ID" value="XM_002114502.1"/>
</dbReference>
<dbReference type="Pfam" id="PF01833">
    <property type="entry name" value="TIG"/>
    <property type="match status" value="2"/>
</dbReference>
<dbReference type="SUPFAM" id="SSF81296">
    <property type="entry name" value="E set domains"/>
    <property type="match status" value="2"/>
</dbReference>
<evidence type="ECO:0000256" key="2">
    <source>
        <dbReference type="SAM" id="SignalP"/>
    </source>
</evidence>
<accession>B3S2S6</accession>
<proteinExistence type="predicted"/>
<evidence type="ECO:0000256" key="1">
    <source>
        <dbReference type="ARBA" id="ARBA00022729"/>
    </source>
</evidence>
<keyword evidence="5" id="KW-1185">Reference proteome</keyword>
<dbReference type="AlphaFoldDB" id="B3S2S6"/>